<organism evidence="3 4">
    <name type="scientific">Kiloniella antarctica</name>
    <dbReference type="NCBI Taxonomy" id="1550907"/>
    <lineage>
        <taxon>Bacteria</taxon>
        <taxon>Pseudomonadati</taxon>
        <taxon>Pseudomonadota</taxon>
        <taxon>Alphaproteobacteria</taxon>
        <taxon>Rhodospirillales</taxon>
        <taxon>Kiloniellaceae</taxon>
        <taxon>Kiloniella</taxon>
    </lineage>
</organism>
<evidence type="ECO:0000259" key="2">
    <source>
        <dbReference type="PROSITE" id="PS50937"/>
    </source>
</evidence>
<dbReference type="InterPro" id="IPR047057">
    <property type="entry name" value="MerR_fam"/>
</dbReference>
<reference evidence="4" key="1">
    <citation type="journal article" date="2019" name="Int. J. Syst. Evol. Microbiol.">
        <title>The Global Catalogue of Microorganisms (GCM) 10K type strain sequencing project: providing services to taxonomists for standard genome sequencing and annotation.</title>
        <authorList>
            <consortium name="The Broad Institute Genomics Platform"/>
            <consortium name="The Broad Institute Genome Sequencing Center for Infectious Disease"/>
            <person name="Wu L."/>
            <person name="Ma J."/>
        </authorList>
    </citation>
    <scope>NUCLEOTIDE SEQUENCE [LARGE SCALE GENOMIC DNA]</scope>
    <source>
        <strain evidence="4">CGMCC 4.7192</strain>
    </source>
</reference>
<feature type="domain" description="HTH merR-type" evidence="2">
    <location>
        <begin position="1"/>
        <end position="71"/>
    </location>
</feature>
<evidence type="ECO:0000313" key="3">
    <source>
        <dbReference type="EMBL" id="MFD2205946.1"/>
    </source>
</evidence>
<dbReference type="PANTHER" id="PTHR30204">
    <property type="entry name" value="REDOX-CYCLING DRUG-SENSING TRANSCRIPTIONAL ACTIVATOR SOXR"/>
    <property type="match status" value="1"/>
</dbReference>
<dbReference type="SMART" id="SM00422">
    <property type="entry name" value="HTH_MERR"/>
    <property type="match status" value="1"/>
</dbReference>
<proteinExistence type="predicted"/>
<dbReference type="CDD" id="cd04781">
    <property type="entry name" value="HTH_MerR-like_sg6"/>
    <property type="match status" value="1"/>
</dbReference>
<dbReference type="EMBL" id="JBHUII010000004">
    <property type="protein sequence ID" value="MFD2205946.1"/>
    <property type="molecule type" value="Genomic_DNA"/>
</dbReference>
<dbReference type="PROSITE" id="PS50937">
    <property type="entry name" value="HTH_MERR_2"/>
    <property type="match status" value="1"/>
</dbReference>
<keyword evidence="4" id="KW-1185">Reference proteome</keyword>
<sequence>MKDIDIGDVSKATGLTPATLRFYEEKGLIVSSGRNGLRRLFDPSVLQTLSLIMLGQKAGFSLDEIREFSASGREVKFPTQTLLKKADEINQLVKQLAALRDGLRHVVECQAPTHTECPRFNRIMKVALARTNKGATTRIRKGKAI</sequence>
<dbReference type="PROSITE" id="PS00552">
    <property type="entry name" value="HTH_MERR_1"/>
    <property type="match status" value="1"/>
</dbReference>
<evidence type="ECO:0000256" key="1">
    <source>
        <dbReference type="ARBA" id="ARBA00023125"/>
    </source>
</evidence>
<accession>A0ABW5BKE4</accession>
<comment type="caution">
    <text evidence="3">The sequence shown here is derived from an EMBL/GenBank/DDBJ whole genome shotgun (WGS) entry which is preliminary data.</text>
</comment>
<gene>
    <name evidence="3" type="ORF">ACFSKO_10000</name>
</gene>
<dbReference type="Gene3D" id="1.10.1660.10">
    <property type="match status" value="1"/>
</dbReference>
<name>A0ABW5BKE4_9PROT</name>
<evidence type="ECO:0000313" key="4">
    <source>
        <dbReference type="Proteomes" id="UP001597294"/>
    </source>
</evidence>
<dbReference type="RefSeq" id="WP_380251050.1">
    <property type="nucleotide sequence ID" value="NZ_JBHUII010000004.1"/>
</dbReference>
<dbReference type="PRINTS" id="PR00040">
    <property type="entry name" value="HTHMERR"/>
</dbReference>
<keyword evidence="1" id="KW-0238">DNA-binding</keyword>
<protein>
    <submittedName>
        <fullName evidence="3">Helix-turn-helix domain-containing protein</fullName>
    </submittedName>
</protein>
<dbReference type="SUPFAM" id="SSF46955">
    <property type="entry name" value="Putative DNA-binding domain"/>
    <property type="match status" value="1"/>
</dbReference>
<dbReference type="PANTHER" id="PTHR30204:SF97">
    <property type="entry name" value="MERR FAMILY REGULATORY PROTEIN"/>
    <property type="match status" value="1"/>
</dbReference>
<dbReference type="InterPro" id="IPR000551">
    <property type="entry name" value="MerR-type_HTH_dom"/>
</dbReference>
<dbReference type="Proteomes" id="UP001597294">
    <property type="component" value="Unassembled WGS sequence"/>
</dbReference>
<dbReference type="Pfam" id="PF13411">
    <property type="entry name" value="MerR_1"/>
    <property type="match status" value="1"/>
</dbReference>
<dbReference type="InterPro" id="IPR009061">
    <property type="entry name" value="DNA-bd_dom_put_sf"/>
</dbReference>